<gene>
    <name evidence="1" type="ORF">SMF913_29339</name>
</gene>
<keyword evidence="2" id="KW-1185">Reference proteome</keyword>
<dbReference type="Proteomes" id="UP000236520">
    <property type="component" value="Unassembled WGS sequence"/>
</dbReference>
<sequence length="86" mass="9376">MNPTPAERVAAILRDEFAAHGVRLPDIRADLGDARHPRLELGTVPLGTGFALLRVLTDYQRLLKAERVRIRPPTRGGCDEPPSGPA</sequence>
<name>A0A2J7Z0S1_STRMQ</name>
<reference evidence="1 2" key="1">
    <citation type="submission" date="2015-09" db="EMBL/GenBank/DDBJ databases">
        <title>Genome sequence, genome mining and natural product profiling of a biocontrol bacterium Streptomyces malaysiensis F913.</title>
        <authorList>
            <person name="Xu Y."/>
            <person name="Wei J."/>
            <person name="Xie J."/>
            <person name="Li T."/>
            <person name="Zhou Z."/>
        </authorList>
    </citation>
    <scope>NUCLEOTIDE SEQUENCE [LARGE SCALE GENOMIC DNA]</scope>
    <source>
        <strain evidence="1 2">F913</strain>
    </source>
</reference>
<accession>A0A2J7Z0S1</accession>
<dbReference type="AlphaFoldDB" id="A0A2J7Z0S1"/>
<dbReference type="EMBL" id="LJIW01000002">
    <property type="protein sequence ID" value="PNG93874.1"/>
    <property type="molecule type" value="Genomic_DNA"/>
</dbReference>
<evidence type="ECO:0000313" key="2">
    <source>
        <dbReference type="Proteomes" id="UP000236520"/>
    </source>
</evidence>
<comment type="caution">
    <text evidence="1">The sequence shown here is derived from an EMBL/GenBank/DDBJ whole genome shotgun (WGS) entry which is preliminary data.</text>
</comment>
<protein>
    <submittedName>
        <fullName evidence="1">Uncharacterized protein</fullName>
    </submittedName>
</protein>
<organism evidence="1 2">
    <name type="scientific">Streptomyces malaysiensis</name>
    <dbReference type="NCBI Taxonomy" id="92644"/>
    <lineage>
        <taxon>Bacteria</taxon>
        <taxon>Bacillati</taxon>
        <taxon>Actinomycetota</taxon>
        <taxon>Actinomycetes</taxon>
        <taxon>Kitasatosporales</taxon>
        <taxon>Streptomycetaceae</taxon>
        <taxon>Streptomyces</taxon>
        <taxon>Streptomyces violaceusniger group</taxon>
    </lineage>
</organism>
<evidence type="ECO:0000313" key="1">
    <source>
        <dbReference type="EMBL" id="PNG93874.1"/>
    </source>
</evidence>
<proteinExistence type="predicted"/>
<dbReference type="RefSeq" id="WP_079258491.1">
    <property type="nucleotide sequence ID" value="NZ_BAAAHF010000028.1"/>
</dbReference>